<keyword evidence="3 5" id="KW-0732">Signal</keyword>
<gene>
    <name evidence="6" type="ORF">SAMN05414137_119185</name>
</gene>
<dbReference type="PRINTS" id="PR00690">
    <property type="entry name" value="ADHESNFAMILY"/>
</dbReference>
<dbReference type="AlphaFoldDB" id="A0A1H7W309"/>
<evidence type="ECO:0000256" key="2">
    <source>
        <dbReference type="ARBA" id="ARBA00022448"/>
    </source>
</evidence>
<feature type="chain" id="PRO_5039390284" evidence="5">
    <location>
        <begin position="35"/>
        <end position="319"/>
    </location>
</feature>
<dbReference type="InterPro" id="IPR006127">
    <property type="entry name" value="ZnuA-like"/>
</dbReference>
<dbReference type="OrthoDB" id="9810636at2"/>
<name>A0A1H7W309_STRJI</name>
<evidence type="ECO:0000256" key="3">
    <source>
        <dbReference type="ARBA" id="ARBA00022729"/>
    </source>
</evidence>
<keyword evidence="2 4" id="KW-0813">Transport</keyword>
<evidence type="ECO:0000313" key="7">
    <source>
        <dbReference type="Proteomes" id="UP000183015"/>
    </source>
</evidence>
<keyword evidence="7" id="KW-1185">Reference proteome</keyword>
<accession>A0A1H7W309</accession>
<dbReference type="Gene3D" id="3.40.50.1980">
    <property type="entry name" value="Nitrogenase molybdenum iron protein domain"/>
    <property type="match status" value="2"/>
</dbReference>
<dbReference type="SUPFAM" id="SSF53807">
    <property type="entry name" value="Helical backbone' metal receptor"/>
    <property type="match status" value="1"/>
</dbReference>
<proteinExistence type="inferred from homology"/>
<dbReference type="STRING" id="235985.SAMN05414137_119185"/>
<dbReference type="Pfam" id="PF01297">
    <property type="entry name" value="ZnuA"/>
    <property type="match status" value="1"/>
</dbReference>
<dbReference type="InterPro" id="IPR006128">
    <property type="entry name" value="Lipoprotein_PsaA-like"/>
</dbReference>
<reference evidence="7" key="1">
    <citation type="submission" date="2016-10" db="EMBL/GenBank/DDBJ databases">
        <authorList>
            <person name="Varghese N."/>
        </authorList>
    </citation>
    <scope>NUCLEOTIDE SEQUENCE [LARGE SCALE GENOMIC DNA]</scope>
    <source>
        <strain evidence="7">DSM 45096 / BCRC 16803 / CGMCC 4.1857 / CIP 109030 / JCM 12277 / KCTC 19219 / NBRC 100920 / 33214</strain>
    </source>
</reference>
<evidence type="ECO:0000256" key="1">
    <source>
        <dbReference type="ARBA" id="ARBA00011028"/>
    </source>
</evidence>
<dbReference type="InterPro" id="IPR050492">
    <property type="entry name" value="Bact_metal-bind_prot9"/>
</dbReference>
<evidence type="ECO:0000256" key="4">
    <source>
        <dbReference type="RuleBase" id="RU003512"/>
    </source>
</evidence>
<dbReference type="GO" id="GO:0007155">
    <property type="term" value="P:cell adhesion"/>
    <property type="evidence" value="ECO:0007669"/>
    <property type="project" value="InterPro"/>
</dbReference>
<dbReference type="PRINTS" id="PR00691">
    <property type="entry name" value="ADHESINB"/>
</dbReference>
<dbReference type="GO" id="GO:0030001">
    <property type="term" value="P:metal ion transport"/>
    <property type="evidence" value="ECO:0007669"/>
    <property type="project" value="InterPro"/>
</dbReference>
<evidence type="ECO:0000256" key="5">
    <source>
        <dbReference type="SAM" id="SignalP"/>
    </source>
</evidence>
<dbReference type="PANTHER" id="PTHR42953">
    <property type="entry name" value="HIGH-AFFINITY ZINC UPTAKE SYSTEM PROTEIN ZNUA-RELATED"/>
    <property type="match status" value="1"/>
</dbReference>
<dbReference type="eggNOG" id="COG0803">
    <property type="taxonomic scope" value="Bacteria"/>
</dbReference>
<dbReference type="Proteomes" id="UP000183015">
    <property type="component" value="Unassembled WGS sequence"/>
</dbReference>
<organism evidence="6 7">
    <name type="scientific">Streptacidiphilus jiangxiensis</name>
    <dbReference type="NCBI Taxonomy" id="235985"/>
    <lineage>
        <taxon>Bacteria</taxon>
        <taxon>Bacillati</taxon>
        <taxon>Actinomycetota</taxon>
        <taxon>Actinomycetes</taxon>
        <taxon>Kitasatosporales</taxon>
        <taxon>Streptomycetaceae</taxon>
        <taxon>Streptacidiphilus</taxon>
    </lineage>
</organism>
<comment type="similarity">
    <text evidence="1 4">Belongs to the bacterial solute-binding protein 9 family.</text>
</comment>
<dbReference type="PANTHER" id="PTHR42953:SF3">
    <property type="entry name" value="HIGH-AFFINITY ZINC UPTAKE SYSTEM PROTEIN ZNUA"/>
    <property type="match status" value="1"/>
</dbReference>
<protein>
    <submittedName>
        <fullName evidence="6">Zinc transport system substrate-binding protein</fullName>
    </submittedName>
</protein>
<dbReference type="GO" id="GO:0046872">
    <property type="term" value="F:metal ion binding"/>
    <property type="evidence" value="ECO:0007669"/>
    <property type="project" value="InterPro"/>
</dbReference>
<feature type="signal peptide" evidence="5">
    <location>
        <begin position="1"/>
        <end position="34"/>
    </location>
</feature>
<evidence type="ECO:0000313" key="6">
    <source>
        <dbReference type="EMBL" id="SEM15883.1"/>
    </source>
</evidence>
<dbReference type="InterPro" id="IPR006129">
    <property type="entry name" value="AdhesinB"/>
</dbReference>
<dbReference type="EMBL" id="FOAZ01000019">
    <property type="protein sequence ID" value="SEM15883.1"/>
    <property type="molecule type" value="Genomic_DNA"/>
</dbReference>
<dbReference type="RefSeq" id="WP_042444629.1">
    <property type="nucleotide sequence ID" value="NZ_BBPN01000007.1"/>
</dbReference>
<sequence>MSSRSVPPRHARRLRATVALLAAGAVGVTAPALTGTGRAEERDADGKVQVVAAFYPLEYLARTIGGDHVDVTGLTAPGVEPHDLELSPKQVAAVGEADLVVHLKGFQPAVDTAVEQAAPGHVAEASHYSPLVEHTGAEEDDGHAHAHEGADPHLWLDPTRYALVADGVADQLTAADPAHGAEYRANAAALTGKLKTLDADYRAGLEHCTNQTFLTSHAAFGYLADAYGLHQLSVSGLDPEAEPSAARLAAIKQEATEHGVTTVFTETLASPKLAETLARELGLRTAVLDPIEGVSRDNDYFSVMRANLAALQDALGCAK</sequence>